<name>A0A4R6PJD5_9GAMM</name>
<keyword evidence="1" id="KW-1133">Transmembrane helix</keyword>
<evidence type="ECO:0000313" key="2">
    <source>
        <dbReference type="EMBL" id="TDP38227.1"/>
    </source>
</evidence>
<keyword evidence="1" id="KW-0472">Membrane</keyword>
<gene>
    <name evidence="2" type="ORF">DEU29_10579</name>
</gene>
<dbReference type="OrthoDB" id="6238509at2"/>
<evidence type="ECO:0000256" key="1">
    <source>
        <dbReference type="SAM" id="Phobius"/>
    </source>
</evidence>
<keyword evidence="3" id="KW-1185">Reference proteome</keyword>
<evidence type="ECO:0000313" key="3">
    <source>
        <dbReference type="Proteomes" id="UP000295531"/>
    </source>
</evidence>
<reference evidence="2 3" key="1">
    <citation type="submission" date="2019-03" db="EMBL/GenBank/DDBJ databases">
        <title>Freshwater and sediment microbial communities from various areas in North America, analyzing microbe dynamics in response to fracking.</title>
        <authorList>
            <person name="Lamendella R."/>
        </authorList>
    </citation>
    <scope>NUCLEOTIDE SEQUENCE [LARGE SCALE GENOMIC DNA]</scope>
    <source>
        <strain evidence="2 3">18_TX</strain>
    </source>
</reference>
<dbReference type="Proteomes" id="UP000295531">
    <property type="component" value="Unassembled WGS sequence"/>
</dbReference>
<proteinExistence type="predicted"/>
<organism evidence="2 3">
    <name type="scientific">Idiomarina aquatica</name>
    <dbReference type="NCBI Taxonomy" id="1327752"/>
    <lineage>
        <taxon>Bacteria</taxon>
        <taxon>Pseudomonadati</taxon>
        <taxon>Pseudomonadota</taxon>
        <taxon>Gammaproteobacteria</taxon>
        <taxon>Alteromonadales</taxon>
        <taxon>Idiomarinaceae</taxon>
        <taxon>Idiomarina</taxon>
    </lineage>
</organism>
<dbReference type="AlphaFoldDB" id="A0A4R6PJD5"/>
<sequence>MSLLKKIALILMAAGATFALIVVSVIVYQYTAMEPPLPNDTDCEMQRLLQTSENAAEIHHYYCQRGAGKDWQGDELWLVEPASDRWQRMLTTTSPQCLALTIERQTLLVDHDGDKGEMNLAEPVFIYKDLNGQSQTLAVDINNKPTANCSENN</sequence>
<dbReference type="EMBL" id="SNXI01000005">
    <property type="protein sequence ID" value="TDP38227.1"/>
    <property type="molecule type" value="Genomic_DNA"/>
</dbReference>
<accession>A0A4R6PJD5</accession>
<feature type="transmembrane region" description="Helical" evidence="1">
    <location>
        <begin position="7"/>
        <end position="30"/>
    </location>
</feature>
<protein>
    <submittedName>
        <fullName evidence="2">Uncharacterized protein</fullName>
    </submittedName>
</protein>
<dbReference type="RefSeq" id="WP_133539273.1">
    <property type="nucleotide sequence ID" value="NZ_SNXI01000005.1"/>
</dbReference>
<keyword evidence="1" id="KW-0812">Transmembrane</keyword>
<comment type="caution">
    <text evidence="2">The sequence shown here is derived from an EMBL/GenBank/DDBJ whole genome shotgun (WGS) entry which is preliminary data.</text>
</comment>